<feature type="compositionally biased region" description="Low complexity" evidence="1">
    <location>
        <begin position="246"/>
        <end position="275"/>
    </location>
</feature>
<organism evidence="2 3">
    <name type="scientific">Lojkania enalia</name>
    <dbReference type="NCBI Taxonomy" id="147567"/>
    <lineage>
        <taxon>Eukaryota</taxon>
        <taxon>Fungi</taxon>
        <taxon>Dikarya</taxon>
        <taxon>Ascomycota</taxon>
        <taxon>Pezizomycotina</taxon>
        <taxon>Dothideomycetes</taxon>
        <taxon>Pleosporomycetidae</taxon>
        <taxon>Pleosporales</taxon>
        <taxon>Pleosporales incertae sedis</taxon>
        <taxon>Lojkania</taxon>
    </lineage>
</organism>
<dbReference type="Gene3D" id="3.40.30.10">
    <property type="entry name" value="Glutaredoxin"/>
    <property type="match status" value="1"/>
</dbReference>
<sequence>MAELAVYDNDPTLYLLTSLTAGSSHIITATSRIETILKANKIPFKGVDTATDELARKLYGRRARGKKLPLLVKEGFVLGDLEQIEEWNEYDELKEALGFAGTTPATAVAPATTTSTQPSKPMSKENVPSATTEQNLAIRQLGAEAAAVAASKKPVPTNISTTNPLLAEKVNSPATSTPTKAKADPSGILSPRSIPLPDTPKPAAEAKEDKDLTGYTIPKISQRPVKQTPPLHIDAANLSLNAGPISASQKSPSPSSSAKSPSLSSYHHRSGSSSSQTFHGAEVEDASPEEIEAIEKEQAIEEVSSSEEEDSEDERERLNRKASGQVHVSSAPETLSTGSQAKVLTKEAHKEEDEDEDDESEDETDTKPQQQSAKAADKAGDSVRD</sequence>
<feature type="compositionally biased region" description="Acidic residues" evidence="1">
    <location>
        <begin position="283"/>
        <end position="292"/>
    </location>
</feature>
<dbReference type="SUPFAM" id="SSF52833">
    <property type="entry name" value="Thioredoxin-like"/>
    <property type="match status" value="1"/>
</dbReference>
<comment type="caution">
    <text evidence="2">The sequence shown here is derived from an EMBL/GenBank/DDBJ whole genome shotgun (WGS) entry which is preliminary data.</text>
</comment>
<evidence type="ECO:0000313" key="2">
    <source>
        <dbReference type="EMBL" id="KAF2270545.1"/>
    </source>
</evidence>
<accession>A0A9P4NCF3</accession>
<feature type="compositionally biased region" description="Polar residues" evidence="1">
    <location>
        <begin position="326"/>
        <end position="342"/>
    </location>
</feature>
<keyword evidence="3" id="KW-1185">Reference proteome</keyword>
<reference evidence="3" key="1">
    <citation type="journal article" date="2020" name="Stud. Mycol.">
        <title>101 Dothideomycetes genomes: A test case for predicting lifestyles and emergence of pathogens.</title>
        <authorList>
            <person name="Haridas S."/>
            <person name="Albert R."/>
            <person name="Binder M."/>
            <person name="Bloem J."/>
            <person name="LaButti K."/>
            <person name="Salamov A."/>
            <person name="Andreopoulos B."/>
            <person name="Baker S."/>
            <person name="Barry K."/>
            <person name="Bills G."/>
            <person name="Bluhm B."/>
            <person name="Cannon C."/>
            <person name="Castanera R."/>
            <person name="Culley D."/>
            <person name="Daum C."/>
            <person name="Ezra D."/>
            <person name="Gonzalez J."/>
            <person name="Henrissat B."/>
            <person name="Kuo A."/>
            <person name="Liang C."/>
            <person name="Lipzen A."/>
            <person name="Lutzoni F."/>
            <person name="Magnuson J."/>
            <person name="Mondo S."/>
            <person name="Nolan M."/>
            <person name="Ohm R."/>
            <person name="Pangilinan J."/>
            <person name="Park H.-J."/>
            <person name="Ramirez L."/>
            <person name="Alfaro M."/>
            <person name="Sun H."/>
            <person name="Tritt A."/>
            <person name="Yoshinaga Y."/>
            <person name="Zwiers L.-H."/>
            <person name="Turgeon B."/>
            <person name="Goodwin S."/>
            <person name="Spatafora J."/>
            <person name="Crous P."/>
            <person name="Grigoriev I."/>
        </authorList>
    </citation>
    <scope>NUCLEOTIDE SEQUENCE [LARGE SCALE GENOMIC DNA]</scope>
    <source>
        <strain evidence="3">CBS 304.66</strain>
    </source>
</reference>
<dbReference type="EMBL" id="ML986579">
    <property type="protein sequence ID" value="KAF2270545.1"/>
    <property type="molecule type" value="Genomic_DNA"/>
</dbReference>
<dbReference type="AlphaFoldDB" id="A0A9P4NCF3"/>
<evidence type="ECO:0000313" key="3">
    <source>
        <dbReference type="Proteomes" id="UP000800093"/>
    </source>
</evidence>
<dbReference type="OrthoDB" id="9932926at2759"/>
<feature type="compositionally biased region" description="Acidic residues" evidence="1">
    <location>
        <begin position="352"/>
        <end position="364"/>
    </location>
</feature>
<name>A0A9P4NCF3_9PLEO</name>
<gene>
    <name evidence="2" type="ORF">CC78DRAFT_135045</name>
</gene>
<feature type="region of interest" description="Disordered" evidence="1">
    <location>
        <begin position="148"/>
        <end position="385"/>
    </location>
</feature>
<dbReference type="Proteomes" id="UP000800093">
    <property type="component" value="Unassembled WGS sequence"/>
</dbReference>
<dbReference type="InterPro" id="IPR036249">
    <property type="entry name" value="Thioredoxin-like_sf"/>
</dbReference>
<feature type="compositionally biased region" description="Acidic residues" evidence="1">
    <location>
        <begin position="304"/>
        <end position="313"/>
    </location>
</feature>
<feature type="compositionally biased region" description="Low complexity" evidence="1">
    <location>
        <begin position="108"/>
        <end position="118"/>
    </location>
</feature>
<protein>
    <recommendedName>
        <fullName evidence="4">Glutaredoxin domain-containing protein</fullName>
    </recommendedName>
</protein>
<evidence type="ECO:0008006" key="4">
    <source>
        <dbReference type="Google" id="ProtNLM"/>
    </source>
</evidence>
<evidence type="ECO:0000256" key="1">
    <source>
        <dbReference type="SAM" id="MobiDB-lite"/>
    </source>
</evidence>
<proteinExistence type="predicted"/>
<feature type="region of interest" description="Disordered" evidence="1">
    <location>
        <begin position="108"/>
        <end position="132"/>
    </location>
</feature>
<feature type="compositionally biased region" description="Basic and acidic residues" evidence="1">
    <location>
        <begin position="375"/>
        <end position="385"/>
    </location>
</feature>